<feature type="domain" description="Nucleoside phosphorylase" evidence="3">
    <location>
        <begin position="2"/>
        <end position="220"/>
    </location>
</feature>
<keyword evidence="1" id="KW-0328">Glycosyltransferase</keyword>
<reference evidence="4" key="1">
    <citation type="submission" date="2014-12" db="EMBL/GenBank/DDBJ databases">
        <authorList>
            <person name="Huang H.-H."/>
            <person name="Chen S.-C."/>
            <person name="Lai M.-C."/>
        </authorList>
    </citation>
    <scope>NUCLEOTIDE SEQUENCE</scope>
    <source>
        <strain evidence="4">K1F9705b</strain>
    </source>
</reference>
<dbReference type="RefSeq" id="WP_211530956.1">
    <property type="nucleotide sequence ID" value="NZ_JWHL01000010.1"/>
</dbReference>
<evidence type="ECO:0000256" key="1">
    <source>
        <dbReference type="ARBA" id="ARBA00022676"/>
    </source>
</evidence>
<evidence type="ECO:0000256" key="2">
    <source>
        <dbReference type="ARBA" id="ARBA00022679"/>
    </source>
</evidence>
<dbReference type="InterPro" id="IPR000845">
    <property type="entry name" value="Nucleoside_phosphorylase_d"/>
</dbReference>
<sequence length="223" mass="23962">MLGIIGGTSLLFADLPPLKEEVVATPYGRAVVHSGEICLVPRHQYSRPPHRINHKAHLAALKMKGVDRIIAFGSVGSLRVKYRPGSLLIPQDFISWGAIPTFHDGTITHVMPGLDHDLIITLGNIHEDAQIGGTYVQTTGPRFETAAEVRALAEVADMVGMTVASEATLAIELGIRFAAICNVDNYANGIGDESISYETILTAAKAGSRRTSIILEKIVEELA</sequence>
<organism evidence="4 5">
    <name type="scientific">Methanocalculus chunghsingensis</name>
    <dbReference type="NCBI Taxonomy" id="156457"/>
    <lineage>
        <taxon>Archaea</taxon>
        <taxon>Methanobacteriati</taxon>
        <taxon>Methanobacteriota</taxon>
        <taxon>Stenosarchaea group</taxon>
        <taxon>Methanomicrobia</taxon>
        <taxon>Methanomicrobiales</taxon>
        <taxon>Methanocalculaceae</taxon>
        <taxon>Methanocalculus</taxon>
    </lineage>
</organism>
<keyword evidence="2" id="KW-0808">Transferase</keyword>
<evidence type="ECO:0000313" key="5">
    <source>
        <dbReference type="Proteomes" id="UP000730161"/>
    </source>
</evidence>
<protein>
    <submittedName>
        <fullName evidence="4">5'-methylthioadenosine phosphorylase</fullName>
    </submittedName>
</protein>
<keyword evidence="5" id="KW-1185">Reference proteome</keyword>
<dbReference type="Pfam" id="PF01048">
    <property type="entry name" value="PNP_UDP_1"/>
    <property type="match status" value="1"/>
</dbReference>
<dbReference type="GO" id="GO:0019509">
    <property type="term" value="P:L-methionine salvage from methylthioadenosine"/>
    <property type="evidence" value="ECO:0007669"/>
    <property type="project" value="TreeGrafter"/>
</dbReference>
<dbReference type="InterPro" id="IPR035994">
    <property type="entry name" value="Nucleoside_phosphorylase_sf"/>
</dbReference>
<dbReference type="GO" id="GO:0017061">
    <property type="term" value="F:S-methyl-5-thioadenosine phosphorylase activity"/>
    <property type="evidence" value="ECO:0007669"/>
    <property type="project" value="InterPro"/>
</dbReference>
<dbReference type="AlphaFoldDB" id="A0A8J7WAF3"/>
<comment type="caution">
    <text evidence="4">The sequence shown here is derived from an EMBL/GenBank/DDBJ whole genome shotgun (WGS) entry which is preliminary data.</text>
</comment>
<evidence type="ECO:0000259" key="3">
    <source>
        <dbReference type="Pfam" id="PF01048"/>
    </source>
</evidence>
<gene>
    <name evidence="4" type="ORF">RJ53_07025</name>
</gene>
<dbReference type="EMBL" id="JWHL01000010">
    <property type="protein sequence ID" value="MBR1369260.1"/>
    <property type="molecule type" value="Genomic_DNA"/>
</dbReference>
<dbReference type="InterPro" id="IPR010044">
    <property type="entry name" value="MTAP"/>
</dbReference>
<dbReference type="SUPFAM" id="SSF53167">
    <property type="entry name" value="Purine and uridine phosphorylases"/>
    <property type="match status" value="1"/>
</dbReference>
<name>A0A8J7WAF3_9EURY</name>
<dbReference type="GO" id="GO:0009116">
    <property type="term" value="P:nucleoside metabolic process"/>
    <property type="evidence" value="ECO:0007669"/>
    <property type="project" value="InterPro"/>
</dbReference>
<dbReference type="PANTHER" id="PTHR42679">
    <property type="entry name" value="S-METHYL-5'-THIOADENOSINE PHOSPHORYLASE"/>
    <property type="match status" value="1"/>
</dbReference>
<proteinExistence type="predicted"/>
<dbReference type="PANTHER" id="PTHR42679:SF2">
    <property type="entry name" value="S-METHYL-5'-THIOADENOSINE PHOSPHORYLASE"/>
    <property type="match status" value="1"/>
</dbReference>
<dbReference type="CDD" id="cd09010">
    <property type="entry name" value="MTAP_SsMTAPII_like_MTIP"/>
    <property type="match status" value="1"/>
</dbReference>
<accession>A0A8J7WAF3</accession>
<dbReference type="Proteomes" id="UP000730161">
    <property type="component" value="Unassembled WGS sequence"/>
</dbReference>
<dbReference type="OrthoDB" id="7681at2157"/>
<evidence type="ECO:0000313" key="4">
    <source>
        <dbReference type="EMBL" id="MBR1369260.1"/>
    </source>
</evidence>
<dbReference type="Gene3D" id="3.40.50.1580">
    <property type="entry name" value="Nucleoside phosphorylase domain"/>
    <property type="match status" value="1"/>
</dbReference>
<dbReference type="GO" id="GO:0005829">
    <property type="term" value="C:cytosol"/>
    <property type="evidence" value="ECO:0007669"/>
    <property type="project" value="TreeGrafter"/>
</dbReference>